<dbReference type="InterPro" id="IPR045865">
    <property type="entry name" value="ACT-like_dom_sf"/>
</dbReference>
<evidence type="ECO:0000313" key="2">
    <source>
        <dbReference type="Proteomes" id="UP001203058"/>
    </source>
</evidence>
<dbReference type="SUPFAM" id="SSF55021">
    <property type="entry name" value="ACT-like"/>
    <property type="match status" value="1"/>
</dbReference>
<protein>
    <recommendedName>
        <fullName evidence="3">Acetolactate synthase</fullName>
    </recommendedName>
</protein>
<proteinExistence type="predicted"/>
<dbReference type="Proteomes" id="UP001203058">
    <property type="component" value="Unassembled WGS sequence"/>
</dbReference>
<keyword evidence="2" id="KW-1185">Reference proteome</keyword>
<gene>
    <name evidence="1" type="ORF">LZ016_08210</name>
</gene>
<reference evidence="1 2" key="1">
    <citation type="submission" date="2022-03" db="EMBL/GenBank/DDBJ databases">
        <authorList>
            <person name="Jo J.-H."/>
            <person name="Im W.-T."/>
        </authorList>
    </citation>
    <scope>NUCLEOTIDE SEQUENCE [LARGE SCALE GENOMIC DNA]</scope>
    <source>
        <strain evidence="1 2">SM33</strain>
    </source>
</reference>
<organism evidence="1 2">
    <name type="scientific">Sphingomonas telluris</name>
    <dbReference type="NCBI Taxonomy" id="2907998"/>
    <lineage>
        <taxon>Bacteria</taxon>
        <taxon>Pseudomonadati</taxon>
        <taxon>Pseudomonadota</taxon>
        <taxon>Alphaproteobacteria</taxon>
        <taxon>Sphingomonadales</taxon>
        <taxon>Sphingomonadaceae</taxon>
        <taxon>Sphingomonas</taxon>
    </lineage>
</organism>
<dbReference type="Gene3D" id="3.30.70.260">
    <property type="match status" value="1"/>
</dbReference>
<sequence>MTERLTVTLAPAEGAIVRVLGLVERRGYVLRGLSMKEKADSASLVIDVEPRDGSRRTPVLAQQLARLIDVRAVSLATRDAGSLA</sequence>
<name>A0ABS9VM91_9SPHN</name>
<accession>A0ABS9VM91</accession>
<dbReference type="EMBL" id="JAKZHW010000001">
    <property type="protein sequence ID" value="MCH8616079.1"/>
    <property type="molecule type" value="Genomic_DNA"/>
</dbReference>
<evidence type="ECO:0008006" key="3">
    <source>
        <dbReference type="Google" id="ProtNLM"/>
    </source>
</evidence>
<comment type="caution">
    <text evidence="1">The sequence shown here is derived from an EMBL/GenBank/DDBJ whole genome shotgun (WGS) entry which is preliminary data.</text>
</comment>
<evidence type="ECO:0000313" key="1">
    <source>
        <dbReference type="EMBL" id="MCH8616079.1"/>
    </source>
</evidence>
<dbReference type="Pfam" id="PF13710">
    <property type="entry name" value="ACT_5"/>
    <property type="match status" value="1"/>
</dbReference>
<dbReference type="RefSeq" id="WP_241446900.1">
    <property type="nucleotide sequence ID" value="NZ_JAKZHW010000001.1"/>
</dbReference>